<sequence length="232" mass="24688">MDVDSEVEPLLKEMSKRLAVVREDLLPALRSLDEDTLLSYYSVDEQARLYLSAAFTLALSLYSLDKITHRQVLAGGGGCGAAASSVLAASSPSSLITAADTQLALKIDRITGYIKKLQELATLERQRKTAAPAADPLTGVVAPTATTAKRPREEDLNDTPATVAEHPAKKAKEENGANAMAPQTRSEDDDDDLGDAQMFSVVSRVAGETGTLVGRLVKQVMSSSALTGRKDE</sequence>
<feature type="region of interest" description="Disordered" evidence="1">
    <location>
        <begin position="145"/>
        <end position="194"/>
    </location>
</feature>
<evidence type="ECO:0000256" key="1">
    <source>
        <dbReference type="SAM" id="MobiDB-lite"/>
    </source>
</evidence>
<dbReference type="AlphaFoldDB" id="A0A836LKF1"/>
<feature type="compositionally biased region" description="Basic and acidic residues" evidence="1">
    <location>
        <begin position="166"/>
        <end position="175"/>
    </location>
</feature>
<reference evidence="2 3" key="1">
    <citation type="submission" date="2021-02" db="EMBL/GenBank/DDBJ databases">
        <title>Porcisia hertigi Genome sequencing and assembly.</title>
        <authorList>
            <person name="Almutairi H."/>
            <person name="Gatherer D."/>
        </authorList>
    </citation>
    <scope>NUCLEOTIDE SEQUENCE [LARGE SCALE GENOMIC DNA]</scope>
    <source>
        <strain evidence="2 3">C119</strain>
    </source>
</reference>
<evidence type="ECO:0000313" key="2">
    <source>
        <dbReference type="EMBL" id="KAG5511210.1"/>
    </source>
</evidence>
<name>A0A836LKF1_9TRYP</name>
<dbReference type="GeneID" id="94293170"/>
<dbReference type="OrthoDB" id="278750at2759"/>
<keyword evidence="3" id="KW-1185">Reference proteome</keyword>
<evidence type="ECO:0000313" key="3">
    <source>
        <dbReference type="Proteomes" id="UP000674318"/>
    </source>
</evidence>
<comment type="caution">
    <text evidence="2">The sequence shown here is derived from an EMBL/GenBank/DDBJ whole genome shotgun (WGS) entry which is preliminary data.</text>
</comment>
<accession>A0A836LKF1</accession>
<organism evidence="2 3">
    <name type="scientific">Porcisia hertigi</name>
    <dbReference type="NCBI Taxonomy" id="2761500"/>
    <lineage>
        <taxon>Eukaryota</taxon>
        <taxon>Discoba</taxon>
        <taxon>Euglenozoa</taxon>
        <taxon>Kinetoplastea</taxon>
        <taxon>Metakinetoplastina</taxon>
        <taxon>Trypanosomatida</taxon>
        <taxon>Trypanosomatidae</taxon>
        <taxon>Leishmaniinae</taxon>
        <taxon>Porcisia</taxon>
    </lineage>
</organism>
<proteinExistence type="predicted"/>
<dbReference type="KEGG" id="phet:94293170"/>
<protein>
    <submittedName>
        <fullName evidence="2">Uncharacterized protein</fullName>
    </submittedName>
</protein>
<gene>
    <name evidence="2" type="ORF">JKF63_07152</name>
</gene>
<dbReference type="RefSeq" id="XP_067759531.1">
    <property type="nucleotide sequence ID" value="XM_067903093.1"/>
</dbReference>
<dbReference type="EMBL" id="JAFJZO010000006">
    <property type="protein sequence ID" value="KAG5511210.1"/>
    <property type="molecule type" value="Genomic_DNA"/>
</dbReference>
<dbReference type="Proteomes" id="UP000674318">
    <property type="component" value="Chromosome 6"/>
</dbReference>